<dbReference type="InterPro" id="IPR046341">
    <property type="entry name" value="SET_dom_sf"/>
</dbReference>
<evidence type="ECO:0000256" key="7">
    <source>
        <dbReference type="ARBA" id="ARBA00048568"/>
    </source>
</evidence>
<comment type="catalytic activity">
    <reaction evidence="7">
        <text>L-lysyl(27)-[histone H3] + 3 S-adenosyl-L-methionine = N(6),N(6),N(6)-trimethyl-L-lysyl(27)-[histone H3] + 3 S-adenosyl-L-homocysteine + 3 H(+)</text>
        <dbReference type="Rhea" id="RHEA:60292"/>
        <dbReference type="Rhea" id="RHEA-COMP:15535"/>
        <dbReference type="Rhea" id="RHEA-COMP:15548"/>
        <dbReference type="ChEBI" id="CHEBI:15378"/>
        <dbReference type="ChEBI" id="CHEBI:29969"/>
        <dbReference type="ChEBI" id="CHEBI:57856"/>
        <dbReference type="ChEBI" id="CHEBI:59789"/>
        <dbReference type="ChEBI" id="CHEBI:61961"/>
        <dbReference type="EC" id="2.1.1.356"/>
    </reaction>
</comment>
<dbReference type="Pfam" id="PF18264">
    <property type="entry name" value="preSET_CXC"/>
    <property type="match status" value="1"/>
</dbReference>
<reference evidence="11 12" key="1">
    <citation type="submission" date="2024-01" db="EMBL/GenBank/DDBJ databases">
        <title>Genome assemblies of Stephania.</title>
        <authorList>
            <person name="Yang L."/>
        </authorList>
    </citation>
    <scope>NUCLEOTIDE SEQUENCE [LARGE SCALE GENOMIC DNA]</scope>
    <source>
        <strain evidence="11">JXDWG</strain>
        <tissue evidence="11">Leaf</tissue>
    </source>
</reference>
<dbReference type="PROSITE" id="PS51576">
    <property type="entry name" value="SAM_MT43_EZ"/>
    <property type="match status" value="1"/>
</dbReference>
<dbReference type="InterPro" id="IPR001005">
    <property type="entry name" value="SANT/Myb"/>
</dbReference>
<evidence type="ECO:0000256" key="6">
    <source>
        <dbReference type="ARBA" id="ARBA00023242"/>
    </source>
</evidence>
<dbReference type="PANTHER" id="PTHR45747:SF14">
    <property type="entry name" value="HISTONE-LYSINE N-METHYLTRANSFERASE EZA1"/>
    <property type="match status" value="1"/>
</dbReference>
<dbReference type="CDD" id="cd00167">
    <property type="entry name" value="SANT"/>
    <property type="match status" value="1"/>
</dbReference>
<dbReference type="PROSITE" id="PS50280">
    <property type="entry name" value="SET"/>
    <property type="match status" value="1"/>
</dbReference>
<comment type="caution">
    <text evidence="11">The sequence shown here is derived from an EMBL/GenBank/DDBJ whole genome shotgun (WGS) entry which is preliminary data.</text>
</comment>
<feature type="region of interest" description="Disordered" evidence="8">
    <location>
        <begin position="419"/>
        <end position="448"/>
    </location>
</feature>
<evidence type="ECO:0000256" key="5">
    <source>
        <dbReference type="ARBA" id="ARBA00022691"/>
    </source>
</evidence>
<evidence type="ECO:0000259" key="10">
    <source>
        <dbReference type="PROSITE" id="PS51633"/>
    </source>
</evidence>
<keyword evidence="3" id="KW-0489">Methyltransferase</keyword>
<evidence type="ECO:0000256" key="1">
    <source>
        <dbReference type="ARBA" id="ARBA00004123"/>
    </source>
</evidence>
<keyword evidence="12" id="KW-1185">Reference proteome</keyword>
<dbReference type="FunFam" id="2.170.270.10:FF:000001">
    <property type="entry name" value="Putative histone-lysine N-methyltransferase EZH2"/>
    <property type="match status" value="1"/>
</dbReference>
<keyword evidence="5" id="KW-0949">S-adenosyl-L-methionine</keyword>
<dbReference type="InterPro" id="IPR045318">
    <property type="entry name" value="EZH1/2-like"/>
</dbReference>
<evidence type="ECO:0000256" key="8">
    <source>
        <dbReference type="SAM" id="MobiDB-lite"/>
    </source>
</evidence>
<dbReference type="InterPro" id="IPR001214">
    <property type="entry name" value="SET_dom"/>
</dbReference>
<dbReference type="PROSITE" id="PS51633">
    <property type="entry name" value="CXC"/>
    <property type="match status" value="1"/>
</dbReference>
<name>A0AAP0JSL8_9MAGN</name>
<evidence type="ECO:0000256" key="2">
    <source>
        <dbReference type="ARBA" id="ARBA00012186"/>
    </source>
</evidence>
<feature type="domain" description="SET" evidence="9">
    <location>
        <begin position="665"/>
        <end position="780"/>
    </location>
</feature>
<dbReference type="SMART" id="SM01114">
    <property type="entry name" value="CXC"/>
    <property type="match status" value="1"/>
</dbReference>
<keyword evidence="4" id="KW-0808">Transferase</keyword>
<evidence type="ECO:0000313" key="11">
    <source>
        <dbReference type="EMBL" id="KAK9139184.1"/>
    </source>
</evidence>
<dbReference type="InterPro" id="IPR033467">
    <property type="entry name" value="Tesmin/TSO1-like_CXC"/>
</dbReference>
<dbReference type="InterPro" id="IPR041355">
    <property type="entry name" value="Pre-SET_CXC"/>
</dbReference>
<dbReference type="GO" id="GO:0003682">
    <property type="term" value="F:chromatin binding"/>
    <property type="evidence" value="ECO:0007669"/>
    <property type="project" value="TreeGrafter"/>
</dbReference>
<evidence type="ECO:0000313" key="12">
    <source>
        <dbReference type="Proteomes" id="UP001419268"/>
    </source>
</evidence>
<dbReference type="Proteomes" id="UP001419268">
    <property type="component" value="Unassembled WGS sequence"/>
</dbReference>
<proteinExistence type="predicted"/>
<evidence type="ECO:0000256" key="4">
    <source>
        <dbReference type="ARBA" id="ARBA00022679"/>
    </source>
</evidence>
<dbReference type="InterPro" id="IPR025778">
    <property type="entry name" value="Hist-Lys_N-MeTrfase_plant"/>
</dbReference>
<dbReference type="GO" id="GO:0031507">
    <property type="term" value="P:heterochromatin formation"/>
    <property type="evidence" value="ECO:0007669"/>
    <property type="project" value="TreeGrafter"/>
</dbReference>
<feature type="region of interest" description="Disordered" evidence="8">
    <location>
        <begin position="790"/>
        <end position="814"/>
    </location>
</feature>
<dbReference type="EMBL" id="JBBNAG010000004">
    <property type="protein sequence ID" value="KAK9139184.1"/>
    <property type="molecule type" value="Genomic_DNA"/>
</dbReference>
<evidence type="ECO:0000259" key="9">
    <source>
        <dbReference type="PROSITE" id="PS50280"/>
    </source>
</evidence>
<protein>
    <recommendedName>
        <fullName evidence="2">[histone H3]-lysine(27) N-trimethyltransferase</fullName>
        <ecNumber evidence="2">2.1.1.356</ecNumber>
    </recommendedName>
</protein>
<gene>
    <name evidence="11" type="ORF">Scep_008865</name>
</gene>
<dbReference type="CDD" id="cd10519">
    <property type="entry name" value="SET_EZH"/>
    <property type="match status" value="1"/>
</dbReference>
<dbReference type="InterPro" id="IPR026489">
    <property type="entry name" value="CXC_dom"/>
</dbReference>
<dbReference type="GO" id="GO:0031519">
    <property type="term" value="C:PcG protein complex"/>
    <property type="evidence" value="ECO:0007669"/>
    <property type="project" value="InterPro"/>
</dbReference>
<dbReference type="SMART" id="SM00317">
    <property type="entry name" value="SET"/>
    <property type="match status" value="1"/>
</dbReference>
<feature type="domain" description="CXC" evidence="10">
    <location>
        <begin position="551"/>
        <end position="650"/>
    </location>
</feature>
<accession>A0AAP0JSL8</accession>
<organism evidence="11 12">
    <name type="scientific">Stephania cephalantha</name>
    <dbReference type="NCBI Taxonomy" id="152367"/>
    <lineage>
        <taxon>Eukaryota</taxon>
        <taxon>Viridiplantae</taxon>
        <taxon>Streptophyta</taxon>
        <taxon>Embryophyta</taxon>
        <taxon>Tracheophyta</taxon>
        <taxon>Spermatophyta</taxon>
        <taxon>Magnoliopsida</taxon>
        <taxon>Ranunculales</taxon>
        <taxon>Menispermaceae</taxon>
        <taxon>Menispermoideae</taxon>
        <taxon>Cissampelideae</taxon>
        <taxon>Stephania</taxon>
    </lineage>
</organism>
<dbReference type="GO" id="GO:0140951">
    <property type="term" value="F:histone H3K27 trimethyltransferase activity"/>
    <property type="evidence" value="ECO:0007669"/>
    <property type="project" value="UniProtKB-EC"/>
</dbReference>
<dbReference type="PANTHER" id="PTHR45747">
    <property type="entry name" value="HISTONE-LYSINE N-METHYLTRANSFERASE E(Z)"/>
    <property type="match status" value="1"/>
</dbReference>
<comment type="subcellular location">
    <subcellularLocation>
        <location evidence="1">Nucleus</location>
    </subcellularLocation>
</comment>
<dbReference type="Pfam" id="PF25996">
    <property type="entry name" value="HTH_CLF_N"/>
    <property type="match status" value="1"/>
</dbReference>
<dbReference type="EC" id="2.1.1.356" evidence="2"/>
<sequence>MSRKDESSQNILLCRIERPPCKLSGYTQGSGEKDNVNTQEVLSSTSFRLPYVEKIPPYTSWIFLDKNQRMAEDQSVVGRRQIYYDQYGGETLICSDSEEEITEPVEEKHEFSEGEDQLLWKASQGYGLKEDLLDILVQFIEATPSEIQERYSILLDKYQERSSGKAEASAEKISEKCIILEKSLSTALDSFDNLFCRRCLVFDCRLHGCSQSLISPSEKQSYTGEAEENRKPCGDQCYLWSRKGIKHATKGSDTSASCRLDTAKEDYVIEITPEEGCSLEKSTDVFSEVDAVPEASVGVLNKNESIVPEPSHGNLEKRKALEHANTAEGLTPSSYDFQGSISKKLKKLSTIDSACGPAKGEVDSNLLCRASSKRSDSGSPEGNEDKHFKQDAFKYGLKKSISSGGYVSYDGNGNKNLEFDAHDSTEVPGMEKFPNSGKGRPNEDSSHRDWKPIEKELYLKGVEIFGKNSCLIARNLLAGLKTCKEVSSYMYEDETLPQRSTIFSNSCLEDTGGVDIDYMEQETTRTRIFRRRGRARKLKYTWKSAGHPSIRKRIADGKNQSCKQYTPCGCELMCGKQCSCLHNGTCCEKYCGCSKSCKNRFRGCHCAKSQCRSRQCPCFAAGRECDPDVCRNCWVSCGDGSLGEPPARGDGYQCGNMRLLLRQQQKILLAKSDVAGWGAFLKNPVNKNDYLGEYTGELISHREADKRGKIYDRANSSFLFDLNDQYVLDAYRKGDKLKFANHSSNPNCYAKVMLVAGDHRVGIFAKEHIEASEELFYDYRYCPDQAPVWARKPEGSKRDDSMVSHGRAQKHQSH</sequence>
<keyword evidence="6" id="KW-0539">Nucleus</keyword>
<dbReference type="GO" id="GO:0032259">
    <property type="term" value="P:methylation"/>
    <property type="evidence" value="ECO:0007669"/>
    <property type="project" value="UniProtKB-KW"/>
</dbReference>
<dbReference type="AlphaFoldDB" id="A0AAP0JSL8"/>
<dbReference type="Pfam" id="PF00856">
    <property type="entry name" value="SET"/>
    <property type="match status" value="1"/>
</dbReference>
<dbReference type="Gene3D" id="2.170.270.10">
    <property type="entry name" value="SET domain"/>
    <property type="match status" value="1"/>
</dbReference>
<dbReference type="InterPro" id="IPR058609">
    <property type="entry name" value="HTH_CLF-like"/>
</dbReference>
<dbReference type="SUPFAM" id="SSF82199">
    <property type="entry name" value="SET domain"/>
    <property type="match status" value="1"/>
</dbReference>
<evidence type="ECO:0000256" key="3">
    <source>
        <dbReference type="ARBA" id="ARBA00022603"/>
    </source>
</evidence>
<feature type="compositionally biased region" description="Basic and acidic residues" evidence="8">
    <location>
        <begin position="791"/>
        <end position="802"/>
    </location>
</feature>